<comment type="caution">
    <text evidence="8">The sequence shown here is derived from an EMBL/GenBank/DDBJ whole genome shotgun (WGS) entry which is preliminary data.</text>
</comment>
<feature type="domain" description="Exonuclease VII large subunit C-terminal" evidence="6">
    <location>
        <begin position="119"/>
        <end position="292"/>
    </location>
</feature>
<evidence type="ECO:0000256" key="1">
    <source>
        <dbReference type="ARBA" id="ARBA00022490"/>
    </source>
</evidence>
<keyword evidence="4 5" id="KW-0269">Exonuclease</keyword>
<organism evidence="8 9">
    <name type="scientific">Candidatus Nanosyncoccus alces</name>
    <dbReference type="NCBI Taxonomy" id="2171997"/>
    <lineage>
        <taxon>Bacteria</taxon>
        <taxon>Candidatus Saccharimonadota</taxon>
        <taxon>Candidatus Nanosyncoccalia</taxon>
        <taxon>Candidatus Nanosyncoccales</taxon>
        <taxon>Candidatus Nanosyncoccaceae</taxon>
        <taxon>Candidatus Nanosyncoccus</taxon>
    </lineage>
</organism>
<dbReference type="Proteomes" id="UP001191019">
    <property type="component" value="Unassembled WGS sequence"/>
</dbReference>
<keyword evidence="1 5" id="KW-0963">Cytoplasm</keyword>
<evidence type="ECO:0000259" key="6">
    <source>
        <dbReference type="Pfam" id="PF02601"/>
    </source>
</evidence>
<proteinExistence type="inferred from homology"/>
<dbReference type="RefSeq" id="WP_129734284.1">
    <property type="nucleotide sequence ID" value="NZ_PRLM01000001.1"/>
</dbReference>
<dbReference type="HAMAP" id="MF_00378">
    <property type="entry name" value="Exonuc_7_L"/>
    <property type="match status" value="1"/>
</dbReference>
<dbReference type="PANTHER" id="PTHR30008">
    <property type="entry name" value="EXODEOXYRIBONUCLEASE 7 LARGE SUBUNIT"/>
    <property type="match status" value="1"/>
</dbReference>
<dbReference type="InterPro" id="IPR003753">
    <property type="entry name" value="Exonuc_VII_L"/>
</dbReference>
<evidence type="ECO:0000256" key="3">
    <source>
        <dbReference type="ARBA" id="ARBA00022801"/>
    </source>
</evidence>
<protein>
    <recommendedName>
        <fullName evidence="5">Exodeoxyribonuclease 7 large subunit</fullName>
        <ecNumber evidence="5">3.1.11.6</ecNumber>
    </recommendedName>
    <alternativeName>
        <fullName evidence="5">Exodeoxyribonuclease VII large subunit</fullName>
        <shortName evidence="5">Exonuclease VII large subunit</shortName>
    </alternativeName>
</protein>
<keyword evidence="3 5" id="KW-0378">Hydrolase</keyword>
<reference evidence="8 9" key="2">
    <citation type="journal article" date="2020" name="Cell Rep.">
        <title>Acquisition and Adaptation of Ultra-small Parasitic Reduced Genome Bacteria to Mammalian Hosts.</title>
        <authorList>
            <person name="McLean J.S."/>
            <person name="Bor B."/>
            <person name="Kerns K.A."/>
            <person name="Liu Q."/>
            <person name="To T.T."/>
            <person name="Solden L."/>
            <person name="Hendrickson E.L."/>
            <person name="Wrighton K."/>
            <person name="Shi W."/>
            <person name="He X."/>
        </authorList>
    </citation>
    <scope>NUCLEOTIDE SEQUENCE [LARGE SCALE GENOMIC DNA]</scope>
    <source>
        <strain evidence="8 9">TM7_G3_2_Rum_HOT_351B</strain>
    </source>
</reference>
<keyword evidence="9" id="KW-1185">Reference proteome</keyword>
<evidence type="ECO:0000256" key="5">
    <source>
        <dbReference type="HAMAP-Rule" id="MF_00378"/>
    </source>
</evidence>
<dbReference type="InterPro" id="IPR025824">
    <property type="entry name" value="OB-fold_nuc-bd_dom"/>
</dbReference>
<name>A0ABY0FMI4_9BACT</name>
<dbReference type="GO" id="GO:0008855">
    <property type="term" value="F:exodeoxyribonuclease VII activity"/>
    <property type="evidence" value="ECO:0007669"/>
    <property type="project" value="UniProtKB-EC"/>
</dbReference>
<evidence type="ECO:0000256" key="2">
    <source>
        <dbReference type="ARBA" id="ARBA00022722"/>
    </source>
</evidence>
<comment type="catalytic activity">
    <reaction evidence="5">
        <text>Exonucleolytic cleavage in either 5'- to 3'- or 3'- to 5'-direction to yield nucleoside 5'-phosphates.</text>
        <dbReference type="EC" id="3.1.11.6"/>
    </reaction>
</comment>
<accession>A0ABY0FMI4</accession>
<feature type="domain" description="OB-fold nucleic acid binding" evidence="7">
    <location>
        <begin position="17"/>
        <end position="95"/>
    </location>
</feature>
<gene>
    <name evidence="5 8" type="primary">xseA</name>
    <name evidence="8" type="ORF">G3RUM_00073</name>
</gene>
<comment type="subcellular location">
    <subcellularLocation>
        <location evidence="5">Cytoplasm</location>
    </subcellularLocation>
</comment>
<evidence type="ECO:0000313" key="8">
    <source>
        <dbReference type="EMBL" id="RYC75133.1"/>
    </source>
</evidence>
<dbReference type="PANTHER" id="PTHR30008:SF0">
    <property type="entry name" value="EXODEOXYRIBONUCLEASE 7 LARGE SUBUNIT"/>
    <property type="match status" value="1"/>
</dbReference>
<dbReference type="EMBL" id="PRLM01000001">
    <property type="protein sequence ID" value="RYC75133.1"/>
    <property type="molecule type" value="Genomic_DNA"/>
</dbReference>
<reference evidence="8 9" key="1">
    <citation type="journal article" date="2018" name="bioRxiv">
        <title>Evidence of independent acquisition and adaption of ultra-small bacteria to human hosts across the highly diverse yet reduced genomes of the phylum Saccharibacteria.</title>
        <authorList>
            <person name="McLean J.S."/>
            <person name="Bor B."/>
            <person name="To T.T."/>
            <person name="Liu Q."/>
            <person name="Kearns K.A."/>
            <person name="Solden L.M."/>
            <person name="Wrighton K.C."/>
            <person name="He X."/>
            <person name="Shi W."/>
        </authorList>
    </citation>
    <scope>NUCLEOTIDE SEQUENCE [LARGE SCALE GENOMIC DNA]</scope>
    <source>
        <strain evidence="8 9">TM7_G3_2_Rum_HOT_351B</strain>
    </source>
</reference>
<evidence type="ECO:0000259" key="7">
    <source>
        <dbReference type="Pfam" id="PF13742"/>
    </source>
</evidence>
<sequence length="363" mass="40062">MQSEIKLTPTEFLAVTNQNLEYAFSGVTLEGEVVSFKINQGKWVFFDVKDAGSSVSCFMTLFQLRMPLKDGMKVTVRGVPKVTKWGKFSFTVTAVMPVGEGSLKKSYELLKKKLTNEGLFNVERKRPLPGDLTRLGVVSSVDAAGYADFVKILNARWGGIDVQVAHTQVQGMDAPDQIIRALKYFNERSEVQVIAILRGGGSADDLACFNDEELVRTIAASKIPIITGIGHEVDESLADLAADVRASTPSNAAEMLTPDKRSIKITVNDSVLRVKNVVLNKIESASREKVEKMNQLSRDIKGRIDNYASGLEQKLKILEALNPEGILKQGYAILTGKIFPGDVVKITTYKQEIKAEIKEVYER</sequence>
<evidence type="ECO:0000256" key="4">
    <source>
        <dbReference type="ARBA" id="ARBA00022839"/>
    </source>
</evidence>
<dbReference type="EC" id="3.1.11.6" evidence="5"/>
<comment type="similarity">
    <text evidence="5">Belongs to the XseA family.</text>
</comment>
<comment type="function">
    <text evidence="5">Bidirectionally degrades single-stranded DNA into large acid-insoluble oligonucleotides, which are then degraded further into small acid-soluble oligonucleotides.</text>
</comment>
<dbReference type="Pfam" id="PF13742">
    <property type="entry name" value="tRNA_anti_2"/>
    <property type="match status" value="1"/>
</dbReference>
<comment type="subunit">
    <text evidence="5">Heterooligomer composed of large and small subunits.</text>
</comment>
<keyword evidence="2 5" id="KW-0540">Nuclease</keyword>
<dbReference type="CDD" id="cd04489">
    <property type="entry name" value="ExoVII_LU_OBF"/>
    <property type="match status" value="1"/>
</dbReference>
<dbReference type="Pfam" id="PF02601">
    <property type="entry name" value="Exonuc_VII_L"/>
    <property type="match status" value="1"/>
</dbReference>
<dbReference type="InterPro" id="IPR020579">
    <property type="entry name" value="Exonuc_VII_lsu_C"/>
</dbReference>
<dbReference type="NCBIfam" id="TIGR00237">
    <property type="entry name" value="xseA"/>
    <property type="match status" value="1"/>
</dbReference>
<evidence type="ECO:0000313" key="9">
    <source>
        <dbReference type="Proteomes" id="UP001191019"/>
    </source>
</evidence>